<evidence type="ECO:0000256" key="10">
    <source>
        <dbReference type="ARBA" id="ARBA00023136"/>
    </source>
</evidence>
<dbReference type="SUPFAM" id="SSF161098">
    <property type="entry name" value="MetI-like"/>
    <property type="match status" value="1"/>
</dbReference>
<evidence type="ECO:0000256" key="11">
    <source>
        <dbReference type="RuleBase" id="RU363032"/>
    </source>
</evidence>
<evidence type="ECO:0000256" key="3">
    <source>
        <dbReference type="ARBA" id="ARBA00007069"/>
    </source>
</evidence>
<keyword evidence="10 11" id="KW-0472">Membrane</keyword>
<dbReference type="KEGG" id="pay:PAU_02945"/>
<keyword evidence="8 11" id="KW-0812">Transmembrane</keyword>
<dbReference type="STRING" id="291112.PAU_02945"/>
<evidence type="ECO:0000256" key="12">
    <source>
        <dbReference type="RuleBase" id="RU365097"/>
    </source>
</evidence>
<dbReference type="GO" id="GO:0005886">
    <property type="term" value="C:plasma membrane"/>
    <property type="evidence" value="ECO:0007669"/>
    <property type="project" value="UniProtKB-SubCell"/>
</dbReference>
<dbReference type="EMBL" id="FM162591">
    <property type="protein sequence ID" value="CAQ85033.1"/>
    <property type="molecule type" value="Genomic_DNA"/>
</dbReference>
<comment type="subcellular location">
    <subcellularLocation>
        <location evidence="2 12">Cell inner membrane</location>
        <topology evidence="2 12">Multi-pass membrane protein</topology>
    </subcellularLocation>
    <subcellularLocation>
        <location evidence="11">Cell membrane</location>
        <topology evidence="11">Multi-pass membrane protein</topology>
    </subcellularLocation>
</comment>
<dbReference type="PANTHER" id="PTHR30183">
    <property type="entry name" value="MOLYBDENUM TRANSPORT SYSTEM PERMEASE PROTEIN MODB"/>
    <property type="match status" value="1"/>
</dbReference>
<feature type="transmembrane region" description="Helical" evidence="11">
    <location>
        <begin position="137"/>
        <end position="159"/>
    </location>
</feature>
<dbReference type="Proteomes" id="UP000002747">
    <property type="component" value="Chromosome"/>
</dbReference>
<dbReference type="InterPro" id="IPR011867">
    <property type="entry name" value="ModB_ABC"/>
</dbReference>
<dbReference type="InterPro" id="IPR000515">
    <property type="entry name" value="MetI-like"/>
</dbReference>
<feature type="domain" description="ABC transmembrane type-1" evidence="13">
    <location>
        <begin position="12"/>
        <end position="216"/>
    </location>
</feature>
<evidence type="ECO:0000256" key="8">
    <source>
        <dbReference type="ARBA" id="ARBA00022692"/>
    </source>
</evidence>
<dbReference type="NCBIfam" id="NF006939">
    <property type="entry name" value="PRK09421.1"/>
    <property type="match status" value="1"/>
</dbReference>
<organism evidence="14 15">
    <name type="scientific">Photorhabdus asymbiotica subsp. asymbiotica (strain ATCC 43949 / 3105-77)</name>
    <name type="common">Xenorhabdus luminescens (strain 2)</name>
    <dbReference type="NCBI Taxonomy" id="553480"/>
    <lineage>
        <taxon>Bacteria</taxon>
        <taxon>Pseudomonadati</taxon>
        <taxon>Pseudomonadota</taxon>
        <taxon>Gammaproteobacteria</taxon>
        <taxon>Enterobacterales</taxon>
        <taxon>Morganellaceae</taxon>
        <taxon>Photorhabdus</taxon>
    </lineage>
</organism>
<dbReference type="Gene3D" id="1.10.3720.10">
    <property type="entry name" value="MetI-like"/>
    <property type="match status" value="1"/>
</dbReference>
<evidence type="ECO:0000256" key="6">
    <source>
        <dbReference type="ARBA" id="ARBA00022505"/>
    </source>
</evidence>
<feature type="transmembrane region" description="Helical" evidence="11">
    <location>
        <begin position="50"/>
        <end position="70"/>
    </location>
</feature>
<keyword evidence="9 11" id="KW-1133">Transmembrane helix</keyword>
<evidence type="ECO:0000256" key="1">
    <source>
        <dbReference type="ARBA" id="ARBA00002949"/>
    </source>
</evidence>
<dbReference type="PROSITE" id="PS50928">
    <property type="entry name" value="ABC_TM1"/>
    <property type="match status" value="1"/>
</dbReference>
<evidence type="ECO:0000256" key="7">
    <source>
        <dbReference type="ARBA" id="ARBA00022519"/>
    </source>
</evidence>
<evidence type="ECO:0000259" key="13">
    <source>
        <dbReference type="PROSITE" id="PS50928"/>
    </source>
</evidence>
<reference evidence="14 15" key="1">
    <citation type="journal article" date="2009" name="BMC Genomics">
        <title>Comparative genomics of the emerging human pathogen Photorhabdus asymbiotica with the insect pathogen Photorhabdus luminescens.</title>
        <authorList>
            <person name="Wilkinson P."/>
            <person name="Waterfield N.R."/>
            <person name="Crossman L."/>
            <person name="Corton C."/>
            <person name="Sanchez-Contreras M."/>
            <person name="Vlisidou I."/>
            <person name="Barron A."/>
            <person name="Bignell A."/>
            <person name="Clark L."/>
            <person name="Ormond D."/>
            <person name="Mayho M."/>
            <person name="Bason N."/>
            <person name="Smith F."/>
            <person name="Simmonds M."/>
            <person name="Churcher C."/>
            <person name="Harris D."/>
            <person name="Thompson N.R."/>
            <person name="Quail M."/>
            <person name="Parkhill J."/>
            <person name="ffrench-Constant R.H."/>
        </authorList>
    </citation>
    <scope>NUCLEOTIDE SEQUENCE [LARGE SCALE GENOMIC DNA]</scope>
    <source>
        <strain evidence="15">ATCC 43949 / 3105-77</strain>
    </source>
</reference>
<dbReference type="CDD" id="cd06261">
    <property type="entry name" value="TM_PBP2"/>
    <property type="match status" value="1"/>
</dbReference>
<dbReference type="Pfam" id="PF00528">
    <property type="entry name" value="BPD_transp_1"/>
    <property type="match status" value="1"/>
</dbReference>
<sequence>MEMLSEYEWQAIVLSLKVSGVAVLFSLPFGILMAWILVRFRFPGKSLLDSIIHLPLVLPPVVVGYLLLISMGRRGFIGEWLYDWFGISFAFSWCGAALASAVVAFPLMVRAIRLALEGVDRRLEQAARTLGANPFRVFFTITLPLSLPGVIVGTILAFARSLGEFGATITFVSNIPGETRTIPLAMYTLIETPGAEIAAARLCVIAIILALVSLMISEWLTRWGRKRLGATTC</sequence>
<gene>
    <name evidence="14" type="primary">modB</name>
    <name evidence="14" type="ordered locus">PAU_02945</name>
</gene>
<proteinExistence type="inferred from homology"/>
<dbReference type="NCBIfam" id="TIGR02141">
    <property type="entry name" value="modB_ABC"/>
    <property type="match status" value="1"/>
</dbReference>
<evidence type="ECO:0000313" key="14">
    <source>
        <dbReference type="EMBL" id="CAQ85033.1"/>
    </source>
</evidence>
<keyword evidence="5" id="KW-1003">Cell membrane</keyword>
<comment type="function">
    <text evidence="1 12">Part of the binding-protein-dependent transport system for molybdenum; probably responsible for the translocation of the substrate across the membrane.</text>
</comment>
<keyword evidence="7 12" id="KW-0997">Cell inner membrane</keyword>
<dbReference type="GO" id="GO:0015098">
    <property type="term" value="F:molybdate ion transmembrane transporter activity"/>
    <property type="evidence" value="ECO:0007669"/>
    <property type="project" value="UniProtKB-UniRule"/>
</dbReference>
<evidence type="ECO:0000256" key="2">
    <source>
        <dbReference type="ARBA" id="ARBA00004429"/>
    </source>
</evidence>
<keyword evidence="4 11" id="KW-0813">Transport</keyword>
<keyword evidence="6 12" id="KW-0500">Molybdenum</keyword>
<evidence type="ECO:0000256" key="4">
    <source>
        <dbReference type="ARBA" id="ARBA00022448"/>
    </source>
</evidence>
<dbReference type="InterPro" id="IPR035906">
    <property type="entry name" value="MetI-like_sf"/>
</dbReference>
<feature type="transmembrane region" description="Helical" evidence="11">
    <location>
        <begin position="12"/>
        <end position="38"/>
    </location>
</feature>
<name>C7BS03_PHOAA</name>
<evidence type="ECO:0000313" key="15">
    <source>
        <dbReference type="Proteomes" id="UP000002747"/>
    </source>
</evidence>
<evidence type="ECO:0000256" key="5">
    <source>
        <dbReference type="ARBA" id="ARBA00022475"/>
    </source>
</evidence>
<dbReference type="eggNOG" id="COG4149">
    <property type="taxonomic scope" value="Bacteria"/>
</dbReference>
<dbReference type="AlphaFoldDB" id="C7BS03"/>
<dbReference type="FunFam" id="1.10.3720.10:FF:000018">
    <property type="entry name" value="Molybdenum transport system permease"/>
    <property type="match status" value="1"/>
</dbReference>
<dbReference type="PANTHER" id="PTHR30183:SF3">
    <property type="entry name" value="MOLYBDENUM TRANSPORT SYSTEM PERMEASE PROTEIN MODB"/>
    <property type="match status" value="1"/>
</dbReference>
<accession>C7BS03</accession>
<feature type="transmembrane region" description="Helical" evidence="11">
    <location>
        <begin position="90"/>
        <end position="116"/>
    </location>
</feature>
<evidence type="ECO:0000256" key="9">
    <source>
        <dbReference type="ARBA" id="ARBA00022989"/>
    </source>
</evidence>
<feature type="transmembrane region" description="Helical" evidence="11">
    <location>
        <begin position="197"/>
        <end position="217"/>
    </location>
</feature>
<comment type="similarity">
    <text evidence="3 12">Belongs to the binding-protein-dependent transport system permease family. CysTW subfamily.</text>
</comment>
<protein>
    <recommendedName>
        <fullName evidence="12">Molybdenum transport system permease</fullName>
    </recommendedName>
</protein>